<feature type="transmembrane region" description="Helical" evidence="9">
    <location>
        <begin position="25"/>
        <end position="49"/>
    </location>
</feature>
<gene>
    <name evidence="11" type="ORF">U27_06379</name>
</gene>
<dbReference type="HOGENOM" id="CLU_086356_9_4_0"/>
<feature type="transmembrane region" description="Helical" evidence="9">
    <location>
        <begin position="142"/>
        <end position="162"/>
    </location>
</feature>
<keyword evidence="2" id="KW-0813">Transport</keyword>
<evidence type="ECO:0000313" key="11">
    <source>
        <dbReference type="EMBL" id="GAK59395.1"/>
    </source>
</evidence>
<proteinExistence type="inferred from homology"/>
<dbReference type="GO" id="GO:0022857">
    <property type="term" value="F:transmembrane transporter activity"/>
    <property type="evidence" value="ECO:0007669"/>
    <property type="project" value="TreeGrafter"/>
</dbReference>
<comment type="subcellular location">
    <subcellularLocation>
        <location evidence="1">Cell inner membrane</location>
        <topology evidence="1">Multi-pass membrane protein</topology>
    </subcellularLocation>
</comment>
<evidence type="ECO:0000256" key="2">
    <source>
        <dbReference type="ARBA" id="ARBA00022448"/>
    </source>
</evidence>
<evidence type="ECO:0000256" key="1">
    <source>
        <dbReference type="ARBA" id="ARBA00004429"/>
    </source>
</evidence>
<feature type="domain" description="Tripartite ATP-independent periplasmic transporters DctQ component" evidence="10">
    <location>
        <begin position="37"/>
        <end position="165"/>
    </location>
</feature>
<organism evidence="11">
    <name type="scientific">Vecturithrix granuli</name>
    <dbReference type="NCBI Taxonomy" id="1499967"/>
    <lineage>
        <taxon>Bacteria</taxon>
        <taxon>Candidatus Moduliflexota</taxon>
        <taxon>Candidatus Vecturitrichia</taxon>
        <taxon>Candidatus Vecturitrichales</taxon>
        <taxon>Candidatus Vecturitrichaceae</taxon>
        <taxon>Candidatus Vecturithrix</taxon>
    </lineage>
</organism>
<dbReference type="InterPro" id="IPR007387">
    <property type="entry name" value="TRAP_DctQ"/>
</dbReference>
<keyword evidence="7 9" id="KW-0472">Membrane</keyword>
<dbReference type="eggNOG" id="COG3090">
    <property type="taxonomic scope" value="Bacteria"/>
</dbReference>
<dbReference type="STRING" id="1499967.U27_06379"/>
<evidence type="ECO:0000256" key="6">
    <source>
        <dbReference type="ARBA" id="ARBA00022989"/>
    </source>
</evidence>
<dbReference type="GO" id="GO:0005886">
    <property type="term" value="C:plasma membrane"/>
    <property type="evidence" value="ECO:0007669"/>
    <property type="project" value="UniProtKB-SubCell"/>
</dbReference>
<protein>
    <submittedName>
        <fullName evidence="11">Tripartite ATP-independent periplasmic transporter DctQ component</fullName>
    </submittedName>
</protein>
<comment type="similarity">
    <text evidence="8">Belongs to the TRAP transporter small permease family.</text>
</comment>
<keyword evidence="5 9" id="KW-0812">Transmembrane</keyword>
<dbReference type="AlphaFoldDB" id="A0A081C490"/>
<evidence type="ECO:0000256" key="8">
    <source>
        <dbReference type="ARBA" id="ARBA00038436"/>
    </source>
</evidence>
<reference evidence="11" key="1">
    <citation type="journal article" date="2015" name="PeerJ">
        <title>First genomic representation of candidate bacterial phylum KSB3 points to enhanced environmental sensing as a trigger of wastewater bulking.</title>
        <authorList>
            <person name="Sekiguchi Y."/>
            <person name="Ohashi A."/>
            <person name="Parks D.H."/>
            <person name="Yamauchi T."/>
            <person name="Tyson G.W."/>
            <person name="Hugenholtz P."/>
        </authorList>
    </citation>
    <scope>NUCLEOTIDE SEQUENCE [LARGE SCALE GENOMIC DNA]</scope>
</reference>
<dbReference type="GO" id="GO:0015740">
    <property type="term" value="P:C4-dicarboxylate transport"/>
    <property type="evidence" value="ECO:0007669"/>
    <property type="project" value="TreeGrafter"/>
</dbReference>
<keyword evidence="6 9" id="KW-1133">Transmembrane helix</keyword>
<keyword evidence="4" id="KW-0997">Cell inner membrane</keyword>
<evidence type="ECO:0000256" key="4">
    <source>
        <dbReference type="ARBA" id="ARBA00022519"/>
    </source>
</evidence>
<sequence length="183" mass="20175">MKAKPTQQSAIASIATTLSRFVERLAAYPCITATGAMTIVVLLGVVFRYVIRHPLSWSEEVARYLMIWAASLAVSIGIMQREHLGITFLVSRLPHSAQKYVAVLVNLAVLWFLWVLTKFGYFMALDGKTQLSPILARYGISMVWSLSAIPVAGALAMAQTILQMLIDLFGTKEELDIKGSVDI</sequence>
<feature type="transmembrane region" description="Helical" evidence="9">
    <location>
        <begin position="100"/>
        <end position="122"/>
    </location>
</feature>
<evidence type="ECO:0000259" key="10">
    <source>
        <dbReference type="Pfam" id="PF04290"/>
    </source>
</evidence>
<evidence type="ECO:0000256" key="9">
    <source>
        <dbReference type="SAM" id="Phobius"/>
    </source>
</evidence>
<evidence type="ECO:0000256" key="5">
    <source>
        <dbReference type="ARBA" id="ARBA00022692"/>
    </source>
</evidence>
<keyword evidence="3" id="KW-1003">Cell membrane</keyword>
<evidence type="ECO:0000256" key="7">
    <source>
        <dbReference type="ARBA" id="ARBA00023136"/>
    </source>
</evidence>
<name>A0A081C490_VECG1</name>
<keyword evidence="12" id="KW-1185">Reference proteome</keyword>
<evidence type="ECO:0000313" key="12">
    <source>
        <dbReference type="Proteomes" id="UP000030661"/>
    </source>
</evidence>
<dbReference type="PANTHER" id="PTHR35011:SF5">
    <property type="entry name" value="SIALIC ACID TRAP TRANSPORTER SMALL PERMEASE PROTEIN SIAQ"/>
    <property type="match status" value="1"/>
</dbReference>
<dbReference type="Pfam" id="PF04290">
    <property type="entry name" value="DctQ"/>
    <property type="match status" value="1"/>
</dbReference>
<accession>A0A081C490</accession>
<dbReference type="EMBL" id="DF820470">
    <property type="protein sequence ID" value="GAK59395.1"/>
    <property type="molecule type" value="Genomic_DNA"/>
</dbReference>
<dbReference type="PANTHER" id="PTHR35011">
    <property type="entry name" value="2,3-DIKETO-L-GULONATE TRAP TRANSPORTER SMALL PERMEASE PROTEIN YIAM"/>
    <property type="match status" value="1"/>
</dbReference>
<feature type="transmembrane region" description="Helical" evidence="9">
    <location>
        <begin position="61"/>
        <end position="79"/>
    </location>
</feature>
<dbReference type="Proteomes" id="UP000030661">
    <property type="component" value="Unassembled WGS sequence"/>
</dbReference>
<evidence type="ECO:0000256" key="3">
    <source>
        <dbReference type="ARBA" id="ARBA00022475"/>
    </source>
</evidence>
<dbReference type="InterPro" id="IPR055348">
    <property type="entry name" value="DctQ"/>
</dbReference>